<dbReference type="InterPro" id="IPR036770">
    <property type="entry name" value="Ankyrin_rpt-contain_sf"/>
</dbReference>
<accession>A0A2J8AF72</accession>
<dbReference type="InterPro" id="IPR002110">
    <property type="entry name" value="Ankyrin_rpt"/>
</dbReference>
<name>A0A2J8AF72_9CHLO</name>
<organism evidence="5 6">
    <name type="scientific">Tetrabaena socialis</name>
    <dbReference type="NCBI Taxonomy" id="47790"/>
    <lineage>
        <taxon>Eukaryota</taxon>
        <taxon>Viridiplantae</taxon>
        <taxon>Chlorophyta</taxon>
        <taxon>core chlorophytes</taxon>
        <taxon>Chlorophyceae</taxon>
        <taxon>CS clade</taxon>
        <taxon>Chlamydomonadales</taxon>
        <taxon>Tetrabaenaceae</taxon>
        <taxon>Tetrabaena</taxon>
    </lineage>
</organism>
<evidence type="ECO:0000256" key="2">
    <source>
        <dbReference type="ARBA" id="ARBA00023043"/>
    </source>
</evidence>
<sequence length="208" mass="21484">MRRTRAVREGDRPLHLAVGCGGEAAVEALLGHAATNVNAPNARGRTALYTACERGSVRCAELLVAHPRVDVDAGTCSALFAAIRVESPQLVRVLLDAGAEVDTSIRSGSGRTPLQYAAFRESGLFFNRATIMSLMSLIDAGAAAEPAMMQHAVQRRWYWVQGALQAGDSSSGGSGRCDRGSASSGGGGGGGGCNDSMPELRPGGLVLT</sequence>
<feature type="region of interest" description="Disordered" evidence="3">
    <location>
        <begin position="167"/>
        <end position="208"/>
    </location>
</feature>
<dbReference type="SMART" id="SM00248">
    <property type="entry name" value="ANK"/>
    <property type="match status" value="4"/>
</dbReference>
<dbReference type="SUPFAM" id="SSF48403">
    <property type="entry name" value="Ankyrin repeat"/>
    <property type="match status" value="1"/>
</dbReference>
<evidence type="ECO:0000313" key="6">
    <source>
        <dbReference type="Proteomes" id="UP000236333"/>
    </source>
</evidence>
<evidence type="ECO:0000313" key="4">
    <source>
        <dbReference type="EMBL" id="PNH11164.1"/>
    </source>
</evidence>
<dbReference type="Gene3D" id="1.25.40.20">
    <property type="entry name" value="Ankyrin repeat-containing domain"/>
    <property type="match status" value="1"/>
</dbReference>
<keyword evidence="2" id="KW-0040">ANK repeat</keyword>
<evidence type="ECO:0000256" key="3">
    <source>
        <dbReference type="SAM" id="MobiDB-lite"/>
    </source>
</evidence>
<dbReference type="OrthoDB" id="550145at2759"/>
<dbReference type="AlphaFoldDB" id="A0A2J8AF72"/>
<reference evidence="5 6" key="1">
    <citation type="journal article" date="2017" name="Mol. Biol. Evol.">
        <title>The 4-celled Tetrabaena socialis nuclear genome reveals the essential components for genetic control of cell number at the origin of multicellularity in the volvocine lineage.</title>
        <authorList>
            <person name="Featherston J."/>
            <person name="Arakaki Y."/>
            <person name="Hanschen E.R."/>
            <person name="Ferris P.J."/>
            <person name="Michod R.E."/>
            <person name="Olson B.J.S.C."/>
            <person name="Nozaki H."/>
            <person name="Durand P.M."/>
        </authorList>
    </citation>
    <scope>NUCLEOTIDE SEQUENCE [LARGE SCALE GENOMIC DNA]</scope>
    <source>
        <strain evidence="5 6">NIES-571</strain>
    </source>
</reference>
<evidence type="ECO:0000256" key="1">
    <source>
        <dbReference type="ARBA" id="ARBA00022737"/>
    </source>
</evidence>
<dbReference type="PANTHER" id="PTHR24198">
    <property type="entry name" value="ANKYRIN REPEAT AND PROTEIN KINASE DOMAIN-CONTAINING PROTEIN"/>
    <property type="match status" value="1"/>
</dbReference>
<dbReference type="Proteomes" id="UP000236333">
    <property type="component" value="Unassembled WGS sequence"/>
</dbReference>
<keyword evidence="1" id="KW-0677">Repeat</keyword>
<dbReference type="PANTHER" id="PTHR24198:SF165">
    <property type="entry name" value="ANKYRIN REPEAT-CONTAINING PROTEIN-RELATED"/>
    <property type="match status" value="1"/>
</dbReference>
<keyword evidence="6" id="KW-1185">Reference proteome</keyword>
<proteinExistence type="predicted"/>
<gene>
    <name evidence="5" type="ORF">TSOC_002015</name>
    <name evidence="4" type="ORF">TSOC_002016</name>
</gene>
<feature type="compositionally biased region" description="Gly residues" evidence="3">
    <location>
        <begin position="183"/>
        <end position="193"/>
    </location>
</feature>
<dbReference type="EMBL" id="PGGS01000036">
    <property type="protein sequence ID" value="PNH11167.1"/>
    <property type="molecule type" value="Genomic_DNA"/>
</dbReference>
<protein>
    <submittedName>
        <fullName evidence="5">E3 ubiquitin-protein ligase</fullName>
    </submittedName>
</protein>
<dbReference type="Pfam" id="PF12796">
    <property type="entry name" value="Ank_2"/>
    <property type="match status" value="1"/>
</dbReference>
<dbReference type="EMBL" id="PGGS01000036">
    <property type="protein sequence ID" value="PNH11164.1"/>
    <property type="molecule type" value="Genomic_DNA"/>
</dbReference>
<comment type="caution">
    <text evidence="5">The sequence shown here is derived from an EMBL/GenBank/DDBJ whole genome shotgun (WGS) entry which is preliminary data.</text>
</comment>
<evidence type="ECO:0000313" key="5">
    <source>
        <dbReference type="EMBL" id="PNH11167.1"/>
    </source>
</evidence>